<reference evidence="2 3" key="1">
    <citation type="submission" date="2024-10" db="EMBL/GenBank/DDBJ databases">
        <authorList>
            <person name="Ratan Roy A."/>
            <person name="Morales Sandoval P.H."/>
            <person name="De Los Santos Villalobos S."/>
            <person name="Chakraborty S."/>
            <person name="Mukherjee J."/>
        </authorList>
    </citation>
    <scope>NUCLEOTIDE SEQUENCE [LARGE SCALE GENOMIC DNA]</scope>
    <source>
        <strain evidence="2 3">S1</strain>
    </source>
</reference>
<dbReference type="NCBIfam" id="TIGR02532">
    <property type="entry name" value="IV_pilin_GFxxxE"/>
    <property type="match status" value="1"/>
</dbReference>
<dbReference type="SUPFAM" id="SSF54523">
    <property type="entry name" value="Pili subunits"/>
    <property type="match status" value="1"/>
</dbReference>
<proteinExistence type="predicted"/>
<dbReference type="Gene3D" id="3.30.700.10">
    <property type="entry name" value="Glycoprotein, Type 4 Pilin"/>
    <property type="match status" value="1"/>
</dbReference>
<keyword evidence="1" id="KW-0812">Transmembrane</keyword>
<evidence type="ECO:0000313" key="2">
    <source>
        <dbReference type="EMBL" id="MFE4106536.1"/>
    </source>
</evidence>
<dbReference type="PROSITE" id="PS00409">
    <property type="entry name" value="PROKAR_NTER_METHYL"/>
    <property type="match status" value="1"/>
</dbReference>
<sequence length="183" mass="19461">MRSQKAKPIPDETTAGFTLIEVLLVVLMVGILMGIAAPGWLAFADRQRMSTVRSDLLEVLRQAQADARQNRETRVITILDDALPSLQVGSAASVGTVEILARDSVRPDYVDLTGFASVSGAWEASTAVSFDYEGLPDSDQIPFKIEVSPRAAAAKQCVIIANLLGTLKTGSGDECDDPGLAVD</sequence>
<evidence type="ECO:0000313" key="3">
    <source>
        <dbReference type="Proteomes" id="UP001600165"/>
    </source>
</evidence>
<keyword evidence="1" id="KW-1133">Transmembrane helix</keyword>
<keyword evidence="1" id="KW-0472">Membrane</keyword>
<gene>
    <name evidence="2" type="ORF">ACFVKH_09625</name>
</gene>
<protein>
    <submittedName>
        <fullName evidence="2">Tfp pilus assembly protein FimT/FimU</fullName>
    </submittedName>
</protein>
<dbReference type="InterPro" id="IPR012902">
    <property type="entry name" value="N_methyl_site"/>
</dbReference>
<evidence type="ECO:0000256" key="1">
    <source>
        <dbReference type="SAM" id="Phobius"/>
    </source>
</evidence>
<dbReference type="RefSeq" id="WP_377964382.1">
    <property type="nucleotide sequence ID" value="NZ_JBHZOL010000066.1"/>
</dbReference>
<keyword evidence="3" id="KW-1185">Reference proteome</keyword>
<dbReference type="InterPro" id="IPR045584">
    <property type="entry name" value="Pilin-like"/>
</dbReference>
<feature type="transmembrane region" description="Helical" evidence="1">
    <location>
        <begin position="20"/>
        <end position="43"/>
    </location>
</feature>
<comment type="caution">
    <text evidence="2">The sequence shown here is derived from an EMBL/GenBank/DDBJ whole genome shotgun (WGS) entry which is preliminary data.</text>
</comment>
<accession>A0ABW6IED0</accession>
<dbReference type="Proteomes" id="UP001600165">
    <property type="component" value="Unassembled WGS sequence"/>
</dbReference>
<organism evidence="2 3">
    <name type="scientific">Almyronema epifaneia S1</name>
    <dbReference type="NCBI Taxonomy" id="2991925"/>
    <lineage>
        <taxon>Bacteria</taxon>
        <taxon>Bacillati</taxon>
        <taxon>Cyanobacteriota</taxon>
        <taxon>Cyanophyceae</taxon>
        <taxon>Nodosilineales</taxon>
        <taxon>Nodosilineaceae</taxon>
        <taxon>Almyronema</taxon>
        <taxon>Almyronema epifaneia</taxon>
    </lineage>
</organism>
<name>A0ABW6IED0_9CYAN</name>
<dbReference type="EMBL" id="JBHZOL010000066">
    <property type="protein sequence ID" value="MFE4106536.1"/>
    <property type="molecule type" value="Genomic_DNA"/>
</dbReference>